<sequence>MTMAATKEKTTIADLEPLICDADNMVDVLMDLLDRHFAMRPDRADGGNYVLTEAEGDRLFFVASTAAAMSMKAKKAYYEALGGNAS</sequence>
<dbReference type="Proteomes" id="UP000215931">
    <property type="component" value="Unassembled WGS sequence"/>
</dbReference>
<accession>A0A271KFF7</accession>
<dbReference type="EMBL" id="NPKH01000021">
    <property type="protein sequence ID" value="PAP94541.1"/>
    <property type="molecule type" value="Genomic_DNA"/>
</dbReference>
<proteinExistence type="predicted"/>
<gene>
    <name evidence="1" type="ORF">CIT31_16210</name>
</gene>
<keyword evidence="2" id="KW-1185">Reference proteome</keyword>
<dbReference type="AlphaFoldDB" id="A0A271KFF7"/>
<name>A0A271KFF7_9HYPH</name>
<evidence type="ECO:0000313" key="1">
    <source>
        <dbReference type="EMBL" id="PAP94541.1"/>
    </source>
</evidence>
<organism evidence="1 2">
    <name type="scientific">Mesorhizobium wenxiniae</name>
    <dbReference type="NCBI Taxonomy" id="2014805"/>
    <lineage>
        <taxon>Bacteria</taxon>
        <taxon>Pseudomonadati</taxon>
        <taxon>Pseudomonadota</taxon>
        <taxon>Alphaproteobacteria</taxon>
        <taxon>Hyphomicrobiales</taxon>
        <taxon>Phyllobacteriaceae</taxon>
        <taxon>Mesorhizobium</taxon>
    </lineage>
</organism>
<comment type="caution">
    <text evidence="1">The sequence shown here is derived from an EMBL/GenBank/DDBJ whole genome shotgun (WGS) entry which is preliminary data.</text>
</comment>
<reference evidence="1 2" key="1">
    <citation type="submission" date="2017-08" db="EMBL/GenBank/DDBJ databases">
        <title>Mesorhizobium wenxinae sp. nov., a novel rhizobial species isolated from root nodules of chickpea (Cicer arietinum L.).</title>
        <authorList>
            <person name="Zhang J."/>
        </authorList>
    </citation>
    <scope>NUCLEOTIDE SEQUENCE [LARGE SCALE GENOMIC DNA]</scope>
    <source>
        <strain evidence="2">WYCCWR 10019</strain>
    </source>
</reference>
<protein>
    <submittedName>
        <fullName evidence="1">Uncharacterized protein</fullName>
    </submittedName>
</protein>
<evidence type="ECO:0000313" key="2">
    <source>
        <dbReference type="Proteomes" id="UP000215931"/>
    </source>
</evidence>